<sequence length="104" mass="11979">MVTTIAWHQLAERVALARLRCNRVQPFFCRKKRRQIRNYFPVWVYGLWPEVFRVPRVSPALKRGGKPSENTQNSIGATYSGEMGCTLFGLLNSIPRRSATSYMS</sequence>
<keyword evidence="2" id="KW-1185">Reference proteome</keyword>
<dbReference type="PATRIC" id="fig|226910.6.peg.597"/>
<comment type="caution">
    <text evidence="1">The sequence shown here is derived from an EMBL/GenBank/DDBJ whole genome shotgun (WGS) entry which is preliminary data.</text>
</comment>
<accession>A0A0C2F3N6</accession>
<proteinExistence type="predicted"/>
<evidence type="ECO:0000313" key="2">
    <source>
        <dbReference type="Proteomes" id="UP000031535"/>
    </source>
</evidence>
<organism evidence="1 2">
    <name type="scientific">Pseudomonas batumici</name>
    <dbReference type="NCBI Taxonomy" id="226910"/>
    <lineage>
        <taxon>Bacteria</taxon>
        <taxon>Pseudomonadati</taxon>
        <taxon>Pseudomonadota</taxon>
        <taxon>Gammaproteobacteria</taxon>
        <taxon>Pseudomonadales</taxon>
        <taxon>Pseudomonadaceae</taxon>
        <taxon>Pseudomonas</taxon>
    </lineage>
</organism>
<dbReference type="EMBL" id="JXDG01000005">
    <property type="protein sequence ID" value="KIH85623.1"/>
    <property type="molecule type" value="Genomic_DNA"/>
</dbReference>
<gene>
    <name evidence="1" type="ORF">UCMB321_0599</name>
</gene>
<protein>
    <submittedName>
        <fullName evidence="1">Uncharacterized protein</fullName>
    </submittedName>
</protein>
<dbReference type="AlphaFoldDB" id="A0A0C2F3N6"/>
<reference evidence="1 2" key="1">
    <citation type="submission" date="2015-01" db="EMBL/GenBank/DDBJ databases">
        <title>Complete genome of Pseudomonas batumici UCM B-321 producer of the batumin antibiotic with strong antistaphilococcal and potential anticancer activity.</title>
        <authorList>
            <person name="Klochko V.V."/>
            <person name="Zelena L.B."/>
            <person name="Elena K.A."/>
            <person name="Reva O.N."/>
        </authorList>
    </citation>
    <scope>NUCLEOTIDE SEQUENCE [LARGE SCALE GENOMIC DNA]</scope>
    <source>
        <strain evidence="1 2">UCM B-321</strain>
    </source>
</reference>
<dbReference type="STRING" id="226910.UCMB321_0599"/>
<dbReference type="Proteomes" id="UP000031535">
    <property type="component" value="Unassembled WGS sequence"/>
</dbReference>
<name>A0A0C2F3N6_9PSED</name>
<evidence type="ECO:0000313" key="1">
    <source>
        <dbReference type="EMBL" id="KIH85623.1"/>
    </source>
</evidence>